<dbReference type="SUPFAM" id="SSF103247">
    <property type="entry name" value="TT1751-like"/>
    <property type="match status" value="1"/>
</dbReference>
<keyword evidence="3" id="KW-1185">Reference proteome</keyword>
<organism evidence="2 3">
    <name type="scientific">Candidatus Manganitrophus noduliformans</name>
    <dbReference type="NCBI Taxonomy" id="2606439"/>
    <lineage>
        <taxon>Bacteria</taxon>
        <taxon>Pseudomonadati</taxon>
        <taxon>Nitrospirota</taxon>
        <taxon>Nitrospiria</taxon>
        <taxon>Candidatus Troglogloeales</taxon>
        <taxon>Candidatus Manganitrophaceae</taxon>
        <taxon>Candidatus Manganitrophus</taxon>
    </lineage>
</organism>
<dbReference type="AlphaFoldDB" id="A0A7X6DVD2"/>
<comment type="caution">
    <text evidence="2">The sequence shown here is derived from an EMBL/GenBank/DDBJ whole genome shotgun (WGS) entry which is preliminary data.</text>
</comment>
<dbReference type="PANTHER" id="PTHR38342">
    <property type="entry name" value="SLR5037 PROTEIN"/>
    <property type="match status" value="1"/>
</dbReference>
<dbReference type="CDD" id="cd14797">
    <property type="entry name" value="DUF302"/>
    <property type="match status" value="1"/>
</dbReference>
<dbReference type="InterPro" id="IPR035923">
    <property type="entry name" value="TT1751-like_sf"/>
</dbReference>
<dbReference type="RefSeq" id="WP_168063524.1">
    <property type="nucleotide sequence ID" value="NZ_VTOW01000008.1"/>
</dbReference>
<dbReference type="PIRSF" id="PIRSF021774">
    <property type="entry name" value="UCP021774"/>
    <property type="match status" value="1"/>
</dbReference>
<feature type="domain" description="DUF302" evidence="1">
    <location>
        <begin position="38"/>
        <end position="100"/>
    </location>
</feature>
<evidence type="ECO:0000259" key="1">
    <source>
        <dbReference type="Pfam" id="PF03625"/>
    </source>
</evidence>
<sequence>MNRHDYGIRTTLNASYEEAIPKVTDALKKEGFGVLTEINVKETMKKKLDKEFPKYIILGACNPQLAYQALTSETEIGLLLPCNVIVYEKEGKTVVSAQDPEAALSIVGNDNIAPVAKEAKERLERVIRSLAA</sequence>
<gene>
    <name evidence="2" type="ORF">MNODULE_22645</name>
</gene>
<evidence type="ECO:0000313" key="2">
    <source>
        <dbReference type="EMBL" id="NKE73563.1"/>
    </source>
</evidence>
<evidence type="ECO:0000313" key="3">
    <source>
        <dbReference type="Proteomes" id="UP000534783"/>
    </source>
</evidence>
<name>A0A7X6DVD2_9BACT</name>
<dbReference type="Pfam" id="PF03625">
    <property type="entry name" value="DUF302"/>
    <property type="match status" value="1"/>
</dbReference>
<dbReference type="Gene3D" id="3.30.310.70">
    <property type="entry name" value="TT1751-like domain"/>
    <property type="match status" value="1"/>
</dbReference>
<dbReference type="InterPro" id="IPR016796">
    <property type="entry name" value="UCP021774"/>
</dbReference>
<proteinExistence type="predicted"/>
<protein>
    <submittedName>
        <fullName evidence="2">DUF302 domain-containing protein</fullName>
    </submittedName>
</protein>
<reference evidence="2 3" key="1">
    <citation type="journal article" date="2020" name="Nature">
        <title>Bacterial chemolithoautotrophy via manganese oxidation.</title>
        <authorList>
            <person name="Yu H."/>
            <person name="Leadbetter J.R."/>
        </authorList>
    </citation>
    <scope>NUCLEOTIDE SEQUENCE [LARGE SCALE GENOMIC DNA]</scope>
    <source>
        <strain evidence="2 3">Mn-1</strain>
    </source>
</reference>
<dbReference type="Proteomes" id="UP000534783">
    <property type="component" value="Unassembled WGS sequence"/>
</dbReference>
<dbReference type="PANTHER" id="PTHR38342:SF1">
    <property type="entry name" value="SLR5037 PROTEIN"/>
    <property type="match status" value="1"/>
</dbReference>
<dbReference type="InterPro" id="IPR005180">
    <property type="entry name" value="DUF302"/>
</dbReference>
<dbReference type="EMBL" id="VTOW01000008">
    <property type="protein sequence ID" value="NKE73563.1"/>
    <property type="molecule type" value="Genomic_DNA"/>
</dbReference>
<accession>A0A7X6DVD2</accession>